<evidence type="ECO:0000313" key="1">
    <source>
        <dbReference type="EMBL" id="RUP43560.1"/>
    </source>
</evidence>
<dbReference type="GO" id="GO:0006750">
    <property type="term" value="P:glutathione biosynthetic process"/>
    <property type="evidence" value="ECO:0007669"/>
    <property type="project" value="UniProtKB-UniRule"/>
</dbReference>
<dbReference type="Proteomes" id="UP000268093">
    <property type="component" value="Unassembled WGS sequence"/>
</dbReference>
<dbReference type="PANTHER" id="PTHR11164">
    <property type="entry name" value="GLUTAMATE CYSTEINE LIGASE"/>
    <property type="match status" value="1"/>
</dbReference>
<gene>
    <name evidence="1" type="ORF">BC936DRAFT_137012</name>
</gene>
<dbReference type="GO" id="GO:0004357">
    <property type="term" value="F:glutamate-cysteine ligase activity"/>
    <property type="evidence" value="ECO:0007669"/>
    <property type="project" value="UniProtKB-UniRule"/>
</dbReference>
<accession>A0A433CY94</accession>
<dbReference type="Gene3D" id="1.10.8.960">
    <property type="match status" value="1"/>
</dbReference>
<sequence>MGLLSNGTPLHWNDAKKHADHVRAHGIQQFLTIFHNLKNQKDQLLWGDEIEYMVVAFDDENKNAKLSLRVFEVLDALYKEQREAETHLGTNDEILQTAWHPEYGRFMLEATPGAPYGSTLRDLLNVEPNMRLRRVLAQKYLKPNEIPLTITSYPRLGASGQFLEPHHEPNGDAARSMFVPDEIINPHARFPTLTANIRRRRGAKVAINVPIFHDVNTPRPFIDPTIPWDRNLFPEDSEARAGAALPDHIYLDAMAFGMGCCCLQITFQACNIEEARRLYDQLATLGPIMVGVVEGWRMNVKGGCCGCWMEKLCLALTAAAPIYRGYLADVDCRWNVIAGSVDDRTEEERGLKPLKNNRYVISKSRYDSIDSYLSTDATFRPEYNDIPLVFDNDIRQTLVDNGVDNQLARHVAHLFIRDPLVIFEESLDQDDMISSDHFENIQSTNWQTMRFKPPPPGSSIGWRVEFRSMEVQMTDFENAAFATFIVLLTRVILSFGLNFYVPISKVDENMKKAHKRGAAINEKFYFRKNVFPSQTAAEGATSDTSNGAAKSGKVEDEYDLFTINEIINGNGTTFRGLIPLIESYLNSLNVDIETRCDLSKYLELVRKRADGTLVTGATWMRNFVQNHPYYRQDSVVSQEINYDLVREIARIGRGEVIVPELLGNFNVAKK</sequence>
<keyword evidence="1" id="KW-0436">Ligase</keyword>
<organism evidence="1 2">
    <name type="scientific">Jimgerdemannia flammicorona</name>
    <dbReference type="NCBI Taxonomy" id="994334"/>
    <lineage>
        <taxon>Eukaryota</taxon>
        <taxon>Fungi</taxon>
        <taxon>Fungi incertae sedis</taxon>
        <taxon>Mucoromycota</taxon>
        <taxon>Mucoromycotina</taxon>
        <taxon>Endogonomycetes</taxon>
        <taxon>Endogonales</taxon>
        <taxon>Endogonaceae</taxon>
        <taxon>Jimgerdemannia</taxon>
    </lineage>
</organism>
<dbReference type="Pfam" id="PF03074">
    <property type="entry name" value="GCS"/>
    <property type="match status" value="2"/>
</dbReference>
<protein>
    <submittedName>
        <fullName evidence="1">Glutamate-cysteine ligase-domain-containing protein</fullName>
    </submittedName>
</protein>
<dbReference type="EMBL" id="RBNI01010705">
    <property type="protein sequence ID" value="RUP43560.1"/>
    <property type="molecule type" value="Genomic_DNA"/>
</dbReference>
<comment type="caution">
    <text evidence="1">The sequence shown here is derived from an EMBL/GenBank/DDBJ whole genome shotgun (WGS) entry which is preliminary data.</text>
</comment>
<proteinExistence type="predicted"/>
<dbReference type="SUPFAM" id="SSF55931">
    <property type="entry name" value="Glutamine synthetase/guanido kinase"/>
    <property type="match status" value="1"/>
</dbReference>
<dbReference type="Gene3D" id="3.30.590.50">
    <property type="match status" value="3"/>
</dbReference>
<dbReference type="PANTHER" id="PTHR11164:SF0">
    <property type="entry name" value="GLUTAMATE--CYSTEINE LIGASE CATALYTIC SUBUNIT"/>
    <property type="match status" value="1"/>
</dbReference>
<dbReference type="UniPathway" id="UPA00142">
    <property type="reaction ID" value="UER00209"/>
</dbReference>
<dbReference type="InterPro" id="IPR014746">
    <property type="entry name" value="Gln_synth/guanido_kin_cat_dom"/>
</dbReference>
<evidence type="ECO:0000313" key="2">
    <source>
        <dbReference type="Proteomes" id="UP000268093"/>
    </source>
</evidence>
<reference evidence="1 2" key="1">
    <citation type="journal article" date="2018" name="New Phytol.">
        <title>Phylogenomics of Endogonaceae and evolution of mycorrhizas within Mucoromycota.</title>
        <authorList>
            <person name="Chang Y."/>
            <person name="Desiro A."/>
            <person name="Na H."/>
            <person name="Sandor L."/>
            <person name="Lipzen A."/>
            <person name="Clum A."/>
            <person name="Barry K."/>
            <person name="Grigoriev I.V."/>
            <person name="Martin F.M."/>
            <person name="Stajich J.E."/>
            <person name="Smith M.E."/>
            <person name="Bonito G."/>
            <person name="Spatafora J.W."/>
        </authorList>
    </citation>
    <scope>NUCLEOTIDE SEQUENCE [LARGE SCALE GENOMIC DNA]</scope>
    <source>
        <strain evidence="1 2">GMNB39</strain>
    </source>
</reference>
<keyword evidence="2" id="KW-1185">Reference proteome</keyword>
<dbReference type="GO" id="GO:0017109">
    <property type="term" value="C:glutamate-cysteine ligase complex"/>
    <property type="evidence" value="ECO:0007669"/>
    <property type="project" value="TreeGrafter"/>
</dbReference>
<dbReference type="OrthoDB" id="7939818at2759"/>
<name>A0A433CY94_9FUNG</name>
<dbReference type="GO" id="GO:0005524">
    <property type="term" value="F:ATP binding"/>
    <property type="evidence" value="ECO:0007669"/>
    <property type="project" value="UniProtKB-UniRule"/>
</dbReference>
<dbReference type="InterPro" id="IPR004308">
    <property type="entry name" value="GCS"/>
</dbReference>